<evidence type="ECO:0000313" key="3">
    <source>
        <dbReference type="Proteomes" id="UP001058461"/>
    </source>
</evidence>
<protein>
    <submittedName>
        <fullName evidence="2">DUF3016 domain-containing protein</fullName>
    </submittedName>
</protein>
<reference evidence="2" key="1">
    <citation type="submission" date="2021-04" db="EMBL/GenBank/DDBJ databases">
        <title>Oceanospirillales bacteria with DddD are important DMSP degraders in coastal seawater.</title>
        <authorList>
            <person name="Liu J."/>
        </authorList>
    </citation>
    <scope>NUCLEOTIDE SEQUENCE</scope>
    <source>
        <strain evidence="2">D13-1</strain>
    </source>
</reference>
<proteinExistence type="predicted"/>
<evidence type="ECO:0000256" key="1">
    <source>
        <dbReference type="SAM" id="SignalP"/>
    </source>
</evidence>
<sequence>MHRTLSRCHLLLALTLSILALSSRANVEIEFVDPRQYTDIGEYGGTYASPGPLPVFERHLQQLGQRCLNAGDNLRIRILDIDLAGRLEWWHSSGYSVIRVMRAVTWPRMTLEYRLLDSNGRLKQQAEESLSDMNYLLRNRLRTISRESYGYDKTMLSRWFQRHFCT</sequence>
<dbReference type="Pfam" id="PF11454">
    <property type="entry name" value="DUF3016"/>
    <property type="match status" value="1"/>
</dbReference>
<name>A0ABY5HE28_9GAMM</name>
<keyword evidence="3" id="KW-1185">Reference proteome</keyword>
<gene>
    <name evidence="2" type="ORF">KDW95_12950</name>
</gene>
<dbReference type="EMBL" id="CP073347">
    <property type="protein sequence ID" value="UTW10214.1"/>
    <property type="molecule type" value="Genomic_DNA"/>
</dbReference>
<dbReference type="RefSeq" id="WP_255852245.1">
    <property type="nucleotide sequence ID" value="NZ_CP073347.1"/>
</dbReference>
<dbReference type="InterPro" id="IPR021557">
    <property type="entry name" value="DUF3016"/>
</dbReference>
<evidence type="ECO:0000313" key="2">
    <source>
        <dbReference type="EMBL" id="UTW10214.1"/>
    </source>
</evidence>
<accession>A0ABY5HE28</accession>
<keyword evidence="1" id="KW-0732">Signal</keyword>
<feature type="signal peptide" evidence="1">
    <location>
        <begin position="1"/>
        <end position="25"/>
    </location>
</feature>
<dbReference type="Proteomes" id="UP001058461">
    <property type="component" value="Chromosome"/>
</dbReference>
<feature type="chain" id="PRO_5047154680" evidence="1">
    <location>
        <begin position="26"/>
        <end position="166"/>
    </location>
</feature>
<organism evidence="2 3">
    <name type="scientific">Marinobacterium rhizophilum</name>
    <dbReference type="NCBI Taxonomy" id="420402"/>
    <lineage>
        <taxon>Bacteria</taxon>
        <taxon>Pseudomonadati</taxon>
        <taxon>Pseudomonadota</taxon>
        <taxon>Gammaproteobacteria</taxon>
        <taxon>Oceanospirillales</taxon>
        <taxon>Oceanospirillaceae</taxon>
        <taxon>Marinobacterium</taxon>
    </lineage>
</organism>